<dbReference type="Pfam" id="PF04177">
    <property type="entry name" value="TAP42"/>
    <property type="match status" value="1"/>
</dbReference>
<dbReference type="AlphaFoldDB" id="A0A1G4ICD7"/>
<evidence type="ECO:0000313" key="3">
    <source>
        <dbReference type="EMBL" id="SCU69938.1"/>
    </source>
</evidence>
<dbReference type="GO" id="GO:0035303">
    <property type="term" value="P:regulation of dephosphorylation"/>
    <property type="evidence" value="ECO:0007669"/>
    <property type="project" value="TreeGrafter"/>
</dbReference>
<sequence length="397" mass="45364">MSTDGSEVIDDNKTVRSLFNGLAQRYKDTVLKSETSIEQDENSRSLIPHLEKLWYMMGAMGVVSPNEQLDDISTNALELLWTPYIIADLYQRLQGPMPTPAPVTPGETNEVAGAAGMTREEALSRSHHWYDVFFRWAQDCELVDERTLDTYRTFRADNRTQRVELSRKRRELEVVLLQYEDKVEYLQAKRKRMKELMAEDGDEISESNGDEEEALRGRALARLRWSVYEACHHLQLSARELEMLTALSPERRQEIANNHQRTLDAVRRGELSLGRHTYTILPGGLVAPGGPFPVDRINSTVMSAIASQESFRQKVVEELMINRNNPTMTLAEFADAEMADVQRRMEANADAQRLQQEEDELLGPEGVEERQRKRDSALADWKDDHPPIGQTARGNYA</sequence>
<dbReference type="GO" id="GO:0005829">
    <property type="term" value="C:cytosol"/>
    <property type="evidence" value="ECO:0007669"/>
    <property type="project" value="TreeGrafter"/>
</dbReference>
<dbReference type="GeneID" id="92375447"/>
<reference evidence="3" key="1">
    <citation type="submission" date="2016-09" db="EMBL/GenBank/DDBJ databases">
        <authorList>
            <person name="Hebert L."/>
            <person name="Moumen B."/>
        </authorList>
    </citation>
    <scope>NUCLEOTIDE SEQUENCE [LARGE SCALE GENOMIC DNA]</scope>
    <source>
        <strain evidence="3">OVI</strain>
    </source>
</reference>
<evidence type="ECO:0000256" key="1">
    <source>
        <dbReference type="SAM" id="Coils"/>
    </source>
</evidence>
<dbReference type="VEuPathDB" id="TriTrypDB:TEOVI_000150700"/>
<keyword evidence="1" id="KW-0175">Coiled coil</keyword>
<dbReference type="EMBL" id="CZPT02001330">
    <property type="protein sequence ID" value="SCU69938.1"/>
    <property type="molecule type" value="Genomic_DNA"/>
</dbReference>
<dbReference type="InterPro" id="IPR007304">
    <property type="entry name" value="TAP46-like"/>
</dbReference>
<dbReference type="GO" id="GO:0051721">
    <property type="term" value="F:protein phosphatase 2A binding"/>
    <property type="evidence" value="ECO:0007669"/>
    <property type="project" value="TreeGrafter"/>
</dbReference>
<protein>
    <submittedName>
        <fullName evidence="3">TAP42-like family, putative</fullName>
    </submittedName>
</protein>
<dbReference type="PANTHER" id="PTHR10933">
    <property type="entry name" value="IMMUNOGLOBULIN-BINDING PROTEIN 1"/>
    <property type="match status" value="1"/>
</dbReference>
<gene>
    <name evidence="3" type="ORF">TEOVI_000150700</name>
</gene>
<feature type="coiled-coil region" evidence="1">
    <location>
        <begin position="162"/>
        <end position="196"/>
    </location>
</feature>
<dbReference type="Gene3D" id="1.25.40.540">
    <property type="entry name" value="TAP42-like family"/>
    <property type="match status" value="1"/>
</dbReference>
<evidence type="ECO:0000256" key="2">
    <source>
        <dbReference type="SAM" id="MobiDB-lite"/>
    </source>
</evidence>
<dbReference type="RefSeq" id="XP_067080827.1">
    <property type="nucleotide sequence ID" value="XM_067224726.1"/>
</dbReference>
<dbReference type="GO" id="GO:0009966">
    <property type="term" value="P:regulation of signal transduction"/>
    <property type="evidence" value="ECO:0007669"/>
    <property type="project" value="InterPro"/>
</dbReference>
<dbReference type="InterPro" id="IPR038511">
    <property type="entry name" value="TAP42/TAP46-like_sf"/>
</dbReference>
<accession>A0A1G4ICD7</accession>
<proteinExistence type="predicted"/>
<feature type="compositionally biased region" description="Basic and acidic residues" evidence="2">
    <location>
        <begin position="367"/>
        <end position="386"/>
    </location>
</feature>
<dbReference type="FunFam" id="1.25.40.540:FF:000006">
    <property type="entry name" value="Predicted protein"/>
    <property type="match status" value="1"/>
</dbReference>
<evidence type="ECO:0000313" key="4">
    <source>
        <dbReference type="Proteomes" id="UP000195570"/>
    </source>
</evidence>
<comment type="caution">
    <text evidence="3">The sequence shown here is derived from an EMBL/GenBank/DDBJ whole genome shotgun (WGS) entry which is preliminary data.</text>
</comment>
<dbReference type="PANTHER" id="PTHR10933:SF9">
    <property type="entry name" value="IMMUNOGLOBULIN-BINDING PROTEIN 1"/>
    <property type="match status" value="1"/>
</dbReference>
<dbReference type="Proteomes" id="UP000195570">
    <property type="component" value="Unassembled WGS sequence"/>
</dbReference>
<name>A0A1G4ICD7_TRYEQ</name>
<keyword evidence="4" id="KW-1185">Reference proteome</keyword>
<organism evidence="3 4">
    <name type="scientific">Trypanosoma equiperdum</name>
    <dbReference type="NCBI Taxonomy" id="5694"/>
    <lineage>
        <taxon>Eukaryota</taxon>
        <taxon>Discoba</taxon>
        <taxon>Euglenozoa</taxon>
        <taxon>Kinetoplastea</taxon>
        <taxon>Metakinetoplastina</taxon>
        <taxon>Trypanosomatida</taxon>
        <taxon>Trypanosomatidae</taxon>
        <taxon>Trypanosoma</taxon>
    </lineage>
</organism>
<feature type="region of interest" description="Disordered" evidence="2">
    <location>
        <begin position="346"/>
        <end position="397"/>
    </location>
</feature>